<dbReference type="Proteomes" id="UP001443914">
    <property type="component" value="Unassembled WGS sequence"/>
</dbReference>
<dbReference type="PANTHER" id="PTHR44259:SF107">
    <property type="entry name" value="F-BOX PROTEIN SKIP23-LIKE"/>
    <property type="match status" value="1"/>
</dbReference>
<comment type="caution">
    <text evidence="3">The sequence shown here is derived from an EMBL/GenBank/DDBJ whole genome shotgun (WGS) entry which is preliminary data.</text>
</comment>
<dbReference type="Pfam" id="PF03478">
    <property type="entry name" value="Beta-prop_KIB1-4"/>
    <property type="match status" value="1"/>
</dbReference>
<dbReference type="InterPro" id="IPR005174">
    <property type="entry name" value="KIB1-4_b-propeller"/>
</dbReference>
<reference evidence="3 4" key="1">
    <citation type="submission" date="2024-03" db="EMBL/GenBank/DDBJ databases">
        <title>WGS assembly of Saponaria officinalis var. Norfolk2.</title>
        <authorList>
            <person name="Jenkins J."/>
            <person name="Shu S."/>
            <person name="Grimwood J."/>
            <person name="Barry K."/>
            <person name="Goodstein D."/>
            <person name="Schmutz J."/>
            <person name="Leebens-Mack J."/>
            <person name="Osbourn A."/>
        </authorList>
    </citation>
    <scope>NUCLEOTIDE SEQUENCE [LARGE SCALE GENOMIC DNA]</scope>
    <source>
        <strain evidence="4">cv. Norfolk2</strain>
        <strain evidence="3">JIC</strain>
        <tissue evidence="3">Leaf</tissue>
    </source>
</reference>
<gene>
    <name evidence="3" type="ORF">RND81_03G157500</name>
</gene>
<dbReference type="EMBL" id="JBDFQZ010000003">
    <property type="protein sequence ID" value="KAK9742234.1"/>
    <property type="molecule type" value="Genomic_DNA"/>
</dbReference>
<evidence type="ECO:0008006" key="5">
    <source>
        <dbReference type="Google" id="ProtNLM"/>
    </source>
</evidence>
<dbReference type="SUPFAM" id="SSF81383">
    <property type="entry name" value="F-box domain"/>
    <property type="match status" value="1"/>
</dbReference>
<dbReference type="EMBL" id="JBDFQZ010000003">
    <property type="protein sequence ID" value="KAK9742233.1"/>
    <property type="molecule type" value="Genomic_DNA"/>
</dbReference>
<dbReference type="InterPro" id="IPR036047">
    <property type="entry name" value="F-box-like_dom_sf"/>
</dbReference>
<sequence length="391" mass="45283">MAVDWSSLPLDLICTIALNLETLEDFIYFSVVCRSWNHSSSLIKHQWRDSPVVPWLLLAENANEDSKSSREIFNLENNKCYRFNLPEMVEARCWGSTYGWVVIVDRDVNVQLFNPITKAHICFPSMRHLHPQPENMNDERYISFFLSFLLRKFIVVKISPDEFVIMVLYDSRKHLAFARHGDRSWTKVVSPKITDARMADFAIVNDNVFALYNDGALVYWNIKELIGGCGLVKPIDYVPSHPPEIFDELKKRVNKIYLVKSGSQLLMVLRYKQVVPNTERTYYDYETFAFDVYRLNSKDRKWEDVDEDFGDVALIVGNNSSMSIPITSSKSMHPRCIYFTDDESTMWGSSKEKSGHDMGVCDVDSQEIWKFYEGGNTGSLRCPPTCFIPQF</sequence>
<evidence type="ECO:0000259" key="2">
    <source>
        <dbReference type="Pfam" id="PF03478"/>
    </source>
</evidence>
<protein>
    <recommendedName>
        <fullName evidence="5">F-box domain-containing protein</fullName>
    </recommendedName>
</protein>
<dbReference type="AlphaFoldDB" id="A0AAW1M7T4"/>
<dbReference type="InterPro" id="IPR001810">
    <property type="entry name" value="F-box_dom"/>
</dbReference>
<feature type="domain" description="F-box" evidence="1">
    <location>
        <begin position="5"/>
        <end position="39"/>
    </location>
</feature>
<keyword evidence="4" id="KW-1185">Reference proteome</keyword>
<name>A0AAW1M7T4_SAPOF</name>
<dbReference type="PANTHER" id="PTHR44259">
    <property type="entry name" value="OS07G0183000 PROTEIN-RELATED"/>
    <property type="match status" value="1"/>
</dbReference>
<organism evidence="3 4">
    <name type="scientific">Saponaria officinalis</name>
    <name type="common">Common soapwort</name>
    <name type="synonym">Lychnis saponaria</name>
    <dbReference type="NCBI Taxonomy" id="3572"/>
    <lineage>
        <taxon>Eukaryota</taxon>
        <taxon>Viridiplantae</taxon>
        <taxon>Streptophyta</taxon>
        <taxon>Embryophyta</taxon>
        <taxon>Tracheophyta</taxon>
        <taxon>Spermatophyta</taxon>
        <taxon>Magnoliopsida</taxon>
        <taxon>eudicotyledons</taxon>
        <taxon>Gunneridae</taxon>
        <taxon>Pentapetalae</taxon>
        <taxon>Caryophyllales</taxon>
        <taxon>Caryophyllaceae</taxon>
        <taxon>Caryophylleae</taxon>
        <taxon>Saponaria</taxon>
    </lineage>
</organism>
<evidence type="ECO:0000259" key="1">
    <source>
        <dbReference type="Pfam" id="PF00646"/>
    </source>
</evidence>
<proteinExistence type="predicted"/>
<dbReference type="InterPro" id="IPR050942">
    <property type="entry name" value="F-box_BR-signaling"/>
</dbReference>
<accession>A0AAW1M7T4</accession>
<evidence type="ECO:0000313" key="4">
    <source>
        <dbReference type="Proteomes" id="UP001443914"/>
    </source>
</evidence>
<dbReference type="Pfam" id="PF00646">
    <property type="entry name" value="F-box"/>
    <property type="match status" value="1"/>
</dbReference>
<feature type="domain" description="KIB1-4 beta-propeller" evidence="2">
    <location>
        <begin position="73"/>
        <end position="360"/>
    </location>
</feature>
<evidence type="ECO:0000313" key="3">
    <source>
        <dbReference type="EMBL" id="KAK9742234.1"/>
    </source>
</evidence>